<dbReference type="RefSeq" id="WP_035593372.1">
    <property type="nucleotide sequence ID" value="NZ_BJUS01000013.1"/>
</dbReference>
<organism evidence="1 2">
    <name type="scientific">Halomonas halophila</name>
    <dbReference type="NCBI Taxonomy" id="29573"/>
    <lineage>
        <taxon>Bacteria</taxon>
        <taxon>Pseudomonadati</taxon>
        <taxon>Pseudomonadota</taxon>
        <taxon>Gammaproteobacteria</taxon>
        <taxon>Oceanospirillales</taxon>
        <taxon>Halomonadaceae</taxon>
        <taxon>Halomonas</taxon>
    </lineage>
</organism>
<keyword evidence="2" id="KW-1185">Reference proteome</keyword>
<proteinExistence type="predicted"/>
<name>A0ABQ0U360_9GAMM</name>
<dbReference type="EMBL" id="BJUS01000013">
    <property type="protein sequence ID" value="GEK72911.1"/>
    <property type="molecule type" value="Genomic_DNA"/>
</dbReference>
<evidence type="ECO:0000313" key="2">
    <source>
        <dbReference type="Proteomes" id="UP000321121"/>
    </source>
</evidence>
<dbReference type="Proteomes" id="UP000321121">
    <property type="component" value="Unassembled WGS sequence"/>
</dbReference>
<evidence type="ECO:0008006" key="3">
    <source>
        <dbReference type="Google" id="ProtNLM"/>
    </source>
</evidence>
<sequence>MPLPHLLHLTRDQSLRLEHLAERCDLPVNELLNRLVGEGIANLESELMVEGAGLRKAERSIDQLLRESGLGI</sequence>
<accession>A0ABQ0U360</accession>
<comment type="caution">
    <text evidence="1">The sequence shown here is derived from an EMBL/GenBank/DDBJ whole genome shotgun (WGS) entry which is preliminary data.</text>
</comment>
<gene>
    <name evidence="1" type="ORF">HHA04nite_14550</name>
</gene>
<protein>
    <recommendedName>
        <fullName evidence="3">CopG family transcriptional regulator</fullName>
    </recommendedName>
</protein>
<reference evidence="1 2" key="1">
    <citation type="submission" date="2019-07" db="EMBL/GenBank/DDBJ databases">
        <title>Whole genome shotgun sequence of Halomonas halophila NBRC 102604.</title>
        <authorList>
            <person name="Hosoyama A."/>
            <person name="Uohara A."/>
            <person name="Ohji S."/>
            <person name="Ichikawa N."/>
        </authorList>
    </citation>
    <scope>NUCLEOTIDE SEQUENCE [LARGE SCALE GENOMIC DNA]</scope>
    <source>
        <strain evidence="1 2">NBRC 102604</strain>
    </source>
</reference>
<evidence type="ECO:0000313" key="1">
    <source>
        <dbReference type="EMBL" id="GEK72911.1"/>
    </source>
</evidence>